<reference evidence="1" key="1">
    <citation type="journal article" date="2001" name="Int. J. Syst. Evol. Microbiol.">
        <title>Methanofollis aquaemaris sp. nov., a methanogen isolated from an aquaculture fish pond.</title>
        <authorList>
            <person name="Lai M.C."/>
            <person name="Chen S.C."/>
        </authorList>
    </citation>
    <scope>NUCLEOTIDE SEQUENCE</scope>
    <source>
        <strain evidence="1">N2F9704</strain>
    </source>
</reference>
<proteinExistence type="predicted"/>
<dbReference type="Proteomes" id="UP001042704">
    <property type="component" value="Chromosome"/>
</dbReference>
<keyword evidence="2" id="KW-1185">Reference proteome</keyword>
<accession>A0A8A3S4W7</accession>
<protein>
    <submittedName>
        <fullName evidence="1">Uncharacterized protein</fullName>
    </submittedName>
</protein>
<dbReference type="GeneID" id="76423770"/>
<evidence type="ECO:0000313" key="1">
    <source>
        <dbReference type="EMBL" id="QSZ66963.1"/>
    </source>
</evidence>
<dbReference type="EMBL" id="CP036172">
    <property type="protein sequence ID" value="QSZ66963.1"/>
    <property type="molecule type" value="Genomic_DNA"/>
</dbReference>
<gene>
    <name evidence="1" type="ORF">RJ40_05380</name>
</gene>
<reference evidence="1" key="2">
    <citation type="submission" date="2019-02" db="EMBL/GenBank/DDBJ databases">
        <authorList>
            <person name="Chen S.-C."/>
            <person name="Chien H.-H."/>
            <person name="Lai M.-C."/>
        </authorList>
    </citation>
    <scope>NUCLEOTIDE SEQUENCE</scope>
    <source>
        <strain evidence="1">N2F9704</strain>
    </source>
</reference>
<dbReference type="AlphaFoldDB" id="A0A8A3S4W7"/>
<dbReference type="RefSeq" id="WP_265582332.1">
    <property type="nucleotide sequence ID" value="NZ_CP036172.1"/>
</dbReference>
<name>A0A8A3S4W7_9EURY</name>
<organism evidence="1 2">
    <name type="scientific">Methanofollis aquaemaris</name>
    <dbReference type="NCBI Taxonomy" id="126734"/>
    <lineage>
        <taxon>Archaea</taxon>
        <taxon>Methanobacteriati</taxon>
        <taxon>Methanobacteriota</taxon>
        <taxon>Stenosarchaea group</taxon>
        <taxon>Methanomicrobia</taxon>
        <taxon>Methanomicrobiales</taxon>
        <taxon>Methanomicrobiaceae</taxon>
        <taxon>Methanofollis</taxon>
    </lineage>
</organism>
<evidence type="ECO:0000313" key="2">
    <source>
        <dbReference type="Proteomes" id="UP001042704"/>
    </source>
</evidence>
<dbReference type="KEGG" id="maqe:RJ40_05380"/>
<sequence length="68" mass="7655">MNRGQTQPQDRRNEMSWSFARKIKGDGLDCGKIVQGEEAVRTFIGEHAEVIPPADAVIDRLKKYDPLA</sequence>